<organism evidence="2 3">
    <name type="scientific">Metabacillus malikii</name>
    <dbReference type="NCBI Taxonomy" id="1504265"/>
    <lineage>
        <taxon>Bacteria</taxon>
        <taxon>Bacillati</taxon>
        <taxon>Bacillota</taxon>
        <taxon>Bacilli</taxon>
        <taxon>Bacillales</taxon>
        <taxon>Bacillaceae</taxon>
        <taxon>Metabacillus</taxon>
    </lineage>
</organism>
<keyword evidence="1" id="KW-0472">Membrane</keyword>
<evidence type="ECO:0000313" key="3">
    <source>
        <dbReference type="Proteomes" id="UP001234495"/>
    </source>
</evidence>
<dbReference type="Proteomes" id="UP001234495">
    <property type="component" value="Unassembled WGS sequence"/>
</dbReference>
<protein>
    <recommendedName>
        <fullName evidence="4">DUF4306 domain-containing protein</fullName>
    </recommendedName>
</protein>
<dbReference type="EMBL" id="JAUSUD010000034">
    <property type="protein sequence ID" value="MDQ0233273.1"/>
    <property type="molecule type" value="Genomic_DNA"/>
</dbReference>
<feature type="transmembrane region" description="Helical" evidence="1">
    <location>
        <begin position="119"/>
        <end position="139"/>
    </location>
</feature>
<gene>
    <name evidence="2" type="ORF">J2S19_004615</name>
</gene>
<dbReference type="RefSeq" id="WP_307346358.1">
    <property type="nucleotide sequence ID" value="NZ_JAUSUD010000034.1"/>
</dbReference>
<name>A0ABT9ZLX6_9BACI</name>
<feature type="transmembrane region" description="Helical" evidence="1">
    <location>
        <begin position="12"/>
        <end position="30"/>
    </location>
</feature>
<keyword evidence="1" id="KW-1133">Transmembrane helix</keyword>
<comment type="caution">
    <text evidence="2">The sequence shown here is derived from an EMBL/GenBank/DDBJ whole genome shotgun (WGS) entry which is preliminary data.</text>
</comment>
<evidence type="ECO:0000256" key="1">
    <source>
        <dbReference type="SAM" id="Phobius"/>
    </source>
</evidence>
<reference evidence="2 3" key="1">
    <citation type="submission" date="2023-07" db="EMBL/GenBank/DDBJ databases">
        <title>Genomic Encyclopedia of Type Strains, Phase IV (KMG-IV): sequencing the most valuable type-strain genomes for metagenomic binning, comparative biology and taxonomic classification.</title>
        <authorList>
            <person name="Goeker M."/>
        </authorList>
    </citation>
    <scope>NUCLEOTIDE SEQUENCE [LARGE SCALE GENOMIC DNA]</scope>
    <source>
        <strain evidence="2 3">DSM 29005</strain>
    </source>
</reference>
<keyword evidence="1" id="KW-0812">Transmembrane</keyword>
<evidence type="ECO:0008006" key="4">
    <source>
        <dbReference type="Google" id="ProtNLM"/>
    </source>
</evidence>
<accession>A0ABT9ZLX6</accession>
<feature type="transmembrane region" description="Helical" evidence="1">
    <location>
        <begin position="90"/>
        <end position="107"/>
    </location>
</feature>
<sequence length="147" mass="16968">MNRISFTKIKKLLTFIPIIALIICISYLIVYKASILPNGYEVIDRQEESISIKSYNLLGFEKNESTVTFSDEDTWKISEIVYNVDRQKETYWLLYSAVSVSIVLFVYKVRQGTNLWHAIFGSNIIFTVLIALILAYQTIRGIQDLIS</sequence>
<evidence type="ECO:0000313" key="2">
    <source>
        <dbReference type="EMBL" id="MDQ0233273.1"/>
    </source>
</evidence>
<proteinExistence type="predicted"/>
<keyword evidence="3" id="KW-1185">Reference proteome</keyword>